<keyword evidence="4 6" id="KW-1133">Transmembrane helix</keyword>
<dbReference type="GO" id="GO:0007165">
    <property type="term" value="P:signal transduction"/>
    <property type="evidence" value="ECO:0007669"/>
    <property type="project" value="InterPro"/>
</dbReference>
<sequence length="372" mass="38569">MRRIPTRTLPATLVLLVIFAAILPLIASIPGFLAASRTNVGDRAAVSLTAAARQISARLGAGIAEQWAELRTVAGWAAAEGVGGSLPLRLDAAKELNGRLAWMGIAAPDGRVLIATRRILEGQDVSARPWFRAGLQGDFAGDLHDALLLARHLAPAPGGEPIRLIDFAMPLRRADGSLIGVIGSHVDWGWMRDRVRRAPLPPGVDAMLAARDGTVIVGPEGLEGTRLTQRSALAGGQGVSTVTQEQWPDGRRYLAAAVPAGTAEGVPGFGWTVIVRQPPEAAFGEVRSLAGEIGVPLLASGVVILLVGLLVARAVAKPFGRLADAATALAEGRLDSPVPDTRSTREAALLSAALARLDRPPAQGTTAAGGKA</sequence>
<dbReference type="Gene3D" id="6.10.340.10">
    <property type="match status" value="1"/>
</dbReference>
<dbReference type="PROSITE" id="PS50885">
    <property type="entry name" value="HAMP"/>
    <property type="match status" value="1"/>
</dbReference>
<reference evidence="8 9" key="1">
    <citation type="submission" date="2020-03" db="EMBL/GenBank/DDBJ databases">
        <authorList>
            <person name="Sun Q."/>
        </authorList>
    </citation>
    <scope>NUCLEOTIDE SEQUENCE [LARGE SCALE GENOMIC DNA]</scope>
    <source>
        <strain evidence="8 9">JC162</strain>
    </source>
</reference>
<keyword evidence="2" id="KW-1003">Cell membrane</keyword>
<dbReference type="AlphaFoldDB" id="A0A848EG89"/>
<dbReference type="EMBL" id="JABBKX010000004">
    <property type="protein sequence ID" value="NMJ42443.1"/>
    <property type="molecule type" value="Genomic_DNA"/>
</dbReference>
<evidence type="ECO:0000313" key="9">
    <source>
        <dbReference type="Proteomes" id="UP000548582"/>
    </source>
</evidence>
<accession>A0A848EG89</accession>
<evidence type="ECO:0000259" key="7">
    <source>
        <dbReference type="PROSITE" id="PS50885"/>
    </source>
</evidence>
<evidence type="ECO:0000313" key="8">
    <source>
        <dbReference type="EMBL" id="NMJ42443.1"/>
    </source>
</evidence>
<evidence type="ECO:0000256" key="6">
    <source>
        <dbReference type="SAM" id="Phobius"/>
    </source>
</evidence>
<protein>
    <submittedName>
        <fullName evidence="8">HAMP domain-containing protein</fullName>
    </submittedName>
</protein>
<organism evidence="8 9">
    <name type="scientific">Neoroseomonas marina</name>
    <dbReference type="NCBI Taxonomy" id="1232220"/>
    <lineage>
        <taxon>Bacteria</taxon>
        <taxon>Pseudomonadati</taxon>
        <taxon>Pseudomonadota</taxon>
        <taxon>Alphaproteobacteria</taxon>
        <taxon>Acetobacterales</taxon>
        <taxon>Acetobacteraceae</taxon>
        <taxon>Neoroseomonas</taxon>
    </lineage>
</organism>
<keyword evidence="3 6" id="KW-0812">Transmembrane</keyword>
<keyword evidence="5 6" id="KW-0472">Membrane</keyword>
<dbReference type="InterPro" id="IPR033479">
    <property type="entry name" value="dCache_1"/>
</dbReference>
<dbReference type="Gene3D" id="3.30.450.20">
    <property type="entry name" value="PAS domain"/>
    <property type="match status" value="1"/>
</dbReference>
<comment type="subcellular location">
    <subcellularLocation>
        <location evidence="1">Cell membrane</location>
        <topology evidence="1">Multi-pass membrane protein</topology>
    </subcellularLocation>
</comment>
<feature type="transmembrane region" description="Helical" evidence="6">
    <location>
        <begin position="293"/>
        <end position="312"/>
    </location>
</feature>
<dbReference type="Pfam" id="PF02743">
    <property type="entry name" value="dCache_1"/>
    <property type="match status" value="1"/>
</dbReference>
<comment type="caution">
    <text evidence="8">The sequence shown here is derived from an EMBL/GenBank/DDBJ whole genome shotgun (WGS) entry which is preliminary data.</text>
</comment>
<name>A0A848EG89_9PROT</name>
<evidence type="ECO:0000256" key="4">
    <source>
        <dbReference type="ARBA" id="ARBA00022989"/>
    </source>
</evidence>
<keyword evidence="9" id="KW-1185">Reference proteome</keyword>
<feature type="domain" description="HAMP" evidence="7">
    <location>
        <begin position="313"/>
        <end position="357"/>
    </location>
</feature>
<evidence type="ECO:0000256" key="1">
    <source>
        <dbReference type="ARBA" id="ARBA00004651"/>
    </source>
</evidence>
<dbReference type="RefSeq" id="WP_170054663.1">
    <property type="nucleotide sequence ID" value="NZ_JABBKX010000004.1"/>
</dbReference>
<dbReference type="InterPro" id="IPR003660">
    <property type="entry name" value="HAMP_dom"/>
</dbReference>
<dbReference type="Pfam" id="PF00672">
    <property type="entry name" value="HAMP"/>
    <property type="match status" value="1"/>
</dbReference>
<evidence type="ECO:0000256" key="3">
    <source>
        <dbReference type="ARBA" id="ARBA00022692"/>
    </source>
</evidence>
<evidence type="ECO:0000256" key="5">
    <source>
        <dbReference type="ARBA" id="ARBA00023136"/>
    </source>
</evidence>
<evidence type="ECO:0000256" key="2">
    <source>
        <dbReference type="ARBA" id="ARBA00022475"/>
    </source>
</evidence>
<proteinExistence type="predicted"/>
<gene>
    <name evidence="8" type="ORF">GWK16_14435</name>
</gene>
<dbReference type="GO" id="GO:0005886">
    <property type="term" value="C:plasma membrane"/>
    <property type="evidence" value="ECO:0007669"/>
    <property type="project" value="UniProtKB-SubCell"/>
</dbReference>
<dbReference type="CDD" id="cd18774">
    <property type="entry name" value="PDC2_HK_sensor"/>
    <property type="match status" value="1"/>
</dbReference>
<dbReference type="Proteomes" id="UP000548582">
    <property type="component" value="Unassembled WGS sequence"/>
</dbReference>